<evidence type="ECO:0000313" key="2">
    <source>
        <dbReference type="EMBL" id="TBO34550.1"/>
    </source>
</evidence>
<gene>
    <name evidence="2" type="ORF">EYS42_00810</name>
</gene>
<keyword evidence="3" id="KW-1185">Reference proteome</keyword>
<feature type="transmembrane region" description="Helical" evidence="1">
    <location>
        <begin position="46"/>
        <end position="62"/>
    </location>
</feature>
<dbReference type="Pfam" id="PF09842">
    <property type="entry name" value="DUF2069"/>
    <property type="match status" value="1"/>
</dbReference>
<feature type="transmembrane region" description="Helical" evidence="1">
    <location>
        <begin position="97"/>
        <end position="116"/>
    </location>
</feature>
<keyword evidence="1" id="KW-0812">Transmembrane</keyword>
<proteinExistence type="predicted"/>
<dbReference type="AlphaFoldDB" id="A0A4Q9H626"/>
<reference evidence="2 3" key="1">
    <citation type="submission" date="2019-02" db="EMBL/GenBank/DDBJ databases">
        <title>Aquabacterium sp. strain KMB7.</title>
        <authorList>
            <person name="Chen W.-M."/>
        </authorList>
    </citation>
    <scope>NUCLEOTIDE SEQUENCE [LARGE SCALE GENOMIC DNA]</scope>
    <source>
        <strain evidence="2 3">KMB7</strain>
    </source>
</reference>
<keyword evidence="1" id="KW-0472">Membrane</keyword>
<organism evidence="2 3">
    <name type="scientific">Aquabacterium lacunae</name>
    <dbReference type="NCBI Taxonomy" id="2528630"/>
    <lineage>
        <taxon>Bacteria</taxon>
        <taxon>Pseudomonadati</taxon>
        <taxon>Pseudomonadota</taxon>
        <taxon>Betaproteobacteria</taxon>
        <taxon>Burkholderiales</taxon>
        <taxon>Aquabacterium</taxon>
    </lineage>
</organism>
<dbReference type="Proteomes" id="UP000292120">
    <property type="component" value="Unassembled WGS sequence"/>
</dbReference>
<dbReference type="InterPro" id="IPR018643">
    <property type="entry name" value="DUF2069_membrane"/>
</dbReference>
<feature type="transmembrane region" description="Helical" evidence="1">
    <location>
        <begin position="69"/>
        <end position="85"/>
    </location>
</feature>
<protein>
    <submittedName>
        <fullName evidence="2">DUF2069 domain-containing protein</fullName>
    </submittedName>
</protein>
<dbReference type="EMBL" id="SIXI01000001">
    <property type="protein sequence ID" value="TBO34550.1"/>
    <property type="molecule type" value="Genomic_DNA"/>
</dbReference>
<dbReference type="OrthoDB" id="9181360at2"/>
<evidence type="ECO:0000313" key="3">
    <source>
        <dbReference type="Proteomes" id="UP000292120"/>
    </source>
</evidence>
<accession>A0A4Q9H626</accession>
<feature type="transmembrane region" description="Helical" evidence="1">
    <location>
        <begin position="18"/>
        <end position="40"/>
    </location>
</feature>
<comment type="caution">
    <text evidence="2">The sequence shown here is derived from an EMBL/GenBank/DDBJ whole genome shotgun (WGS) entry which is preliminary data.</text>
</comment>
<name>A0A4Q9H626_9BURK</name>
<sequence length="137" mass="14961">MGSHPPERLARIRALRNLCLGCVIGLIVLGMAWELVLAPLKGGTGALAWKVLPLTFALAGLLKHRMYTFRWLSMLILLYFTEGVVRGTTEGGMSQALAWIETALSLAVFVACSVYVRLRLKVKKEADAASQQPHAQA</sequence>
<keyword evidence="1" id="KW-1133">Transmembrane helix</keyword>
<evidence type="ECO:0000256" key="1">
    <source>
        <dbReference type="SAM" id="Phobius"/>
    </source>
</evidence>